<evidence type="ECO:0000256" key="6">
    <source>
        <dbReference type="ARBA" id="ARBA00037410"/>
    </source>
</evidence>
<dbReference type="SUPFAM" id="SSF52096">
    <property type="entry name" value="ClpP/crotonase"/>
    <property type="match status" value="1"/>
</dbReference>
<evidence type="ECO:0000256" key="1">
    <source>
        <dbReference type="ARBA" id="ARBA00004173"/>
    </source>
</evidence>
<keyword evidence="3" id="KW-0809">Transit peptide</keyword>
<keyword evidence="4" id="KW-0443">Lipid metabolism</keyword>
<comment type="function">
    <text evidence="6">May play a role in fatty acid biosynthesis and insulin sensitivity.</text>
</comment>
<dbReference type="PANTHER" id="PTHR43602:SF1">
    <property type="entry name" value="ENOYL-COA HYDRATASE DOMAIN-CONTAINING PROTEIN 3, MITOCHONDRIAL"/>
    <property type="match status" value="1"/>
</dbReference>
<reference evidence="8" key="1">
    <citation type="journal article" date="2016" name="Mol. Ecol. Resour.">
        <title>Evaluation of the impact of RNA preservation methods of spiders for de novo transcriptome assembly.</title>
        <authorList>
            <person name="Kono N."/>
            <person name="Nakamura H."/>
            <person name="Ito Y."/>
            <person name="Tomita M."/>
            <person name="Arakawa K."/>
        </authorList>
    </citation>
    <scope>NUCLEOTIDE SEQUENCE</scope>
    <source>
        <tissue evidence="8">Whole body</tissue>
    </source>
</reference>
<dbReference type="Gene3D" id="3.90.226.10">
    <property type="entry name" value="2-enoyl-CoA Hydratase, Chain A, domain 1"/>
    <property type="match status" value="1"/>
</dbReference>
<dbReference type="GO" id="GO:0005739">
    <property type="term" value="C:mitochondrion"/>
    <property type="evidence" value="ECO:0007669"/>
    <property type="project" value="UniProtKB-SubCell"/>
</dbReference>
<dbReference type="Pfam" id="PF00378">
    <property type="entry name" value="ECH_1"/>
    <property type="match status" value="1"/>
</dbReference>
<evidence type="ECO:0000256" key="5">
    <source>
        <dbReference type="ARBA" id="ARBA00023128"/>
    </source>
</evidence>
<protein>
    <recommendedName>
        <fullName evidence="7">Enoyl-CoA hydratase domain-containing protein 3, mitochondrial</fullName>
    </recommendedName>
</protein>
<dbReference type="InterPro" id="IPR029045">
    <property type="entry name" value="ClpP/crotonase-like_dom_sf"/>
</dbReference>
<evidence type="ECO:0000313" key="8">
    <source>
        <dbReference type="EMBL" id="LAA06069.1"/>
    </source>
</evidence>
<organism evidence="8">
    <name type="scientific">Parasteatoda tepidariorum</name>
    <name type="common">Common house spider</name>
    <name type="synonym">Achaearanea tepidariorum</name>
    <dbReference type="NCBI Taxonomy" id="114398"/>
    <lineage>
        <taxon>Eukaryota</taxon>
        <taxon>Metazoa</taxon>
        <taxon>Ecdysozoa</taxon>
        <taxon>Arthropoda</taxon>
        <taxon>Chelicerata</taxon>
        <taxon>Arachnida</taxon>
        <taxon>Araneae</taxon>
        <taxon>Araneomorphae</taxon>
        <taxon>Entelegynae</taxon>
        <taxon>Araneoidea</taxon>
        <taxon>Theridiidae</taxon>
        <taxon>Parasteatoda</taxon>
    </lineage>
</organism>
<comment type="subcellular location">
    <subcellularLocation>
        <location evidence="1">Mitochondrion</location>
    </subcellularLocation>
</comment>
<dbReference type="AlphaFoldDB" id="A0A2L2YD49"/>
<dbReference type="EMBL" id="IAAA01015803">
    <property type="protein sequence ID" value="LAA06069.1"/>
    <property type="molecule type" value="mRNA"/>
</dbReference>
<keyword evidence="2" id="KW-0276">Fatty acid metabolism</keyword>
<evidence type="ECO:0000256" key="4">
    <source>
        <dbReference type="ARBA" id="ARBA00023098"/>
    </source>
</evidence>
<dbReference type="GO" id="GO:0006631">
    <property type="term" value="P:fatty acid metabolic process"/>
    <property type="evidence" value="ECO:0007669"/>
    <property type="project" value="UniProtKB-KW"/>
</dbReference>
<keyword evidence="5" id="KW-0496">Mitochondrion</keyword>
<proteinExistence type="evidence at transcript level"/>
<dbReference type="PANTHER" id="PTHR43602">
    <property type="match status" value="1"/>
</dbReference>
<sequence length="277" mass="30694">MSCLRMHKIGFRYLSRSFSSEANLTTVLEQNGVRRITLNNPKKRNALSFAMLQSLQKNIFENIEDINLRCIVLQSQGPVFSSGHDLKELHQSDQKKREEIFQLCSNLMMGLQNIPVPVVAVVNGLAAAAGCQLIASCDITLASTKSHFSTPGASVGLFCSTPGIAISRNIPLKAASYMLLTGNTINANEALQVGLVSKISDEENLESLVENVLQSILLKSRCVLAMGKKFFYEQLNQSLPSAYRHGNEIMIKNLTHREAEEGINAFFSKKPPKWQHE</sequence>
<dbReference type="GO" id="GO:0016836">
    <property type="term" value="F:hydro-lyase activity"/>
    <property type="evidence" value="ECO:0007669"/>
    <property type="project" value="TreeGrafter"/>
</dbReference>
<evidence type="ECO:0000256" key="3">
    <source>
        <dbReference type="ARBA" id="ARBA00022946"/>
    </source>
</evidence>
<accession>A0A2L2YD49</accession>
<evidence type="ECO:0000256" key="7">
    <source>
        <dbReference type="ARBA" id="ARBA00040545"/>
    </source>
</evidence>
<dbReference type="OrthoDB" id="2139957at2759"/>
<dbReference type="Gene3D" id="1.10.12.10">
    <property type="entry name" value="Lyase 2-enoyl-coa Hydratase, Chain A, domain 2"/>
    <property type="match status" value="1"/>
</dbReference>
<dbReference type="CDD" id="cd06558">
    <property type="entry name" value="crotonase-like"/>
    <property type="match status" value="1"/>
</dbReference>
<dbReference type="InterPro" id="IPR052377">
    <property type="entry name" value="Mitochondrial_ECH-domain"/>
</dbReference>
<dbReference type="InterPro" id="IPR014748">
    <property type="entry name" value="Enoyl-CoA_hydra_C"/>
</dbReference>
<name>A0A2L2YD49_PARTP</name>
<dbReference type="InterPro" id="IPR001753">
    <property type="entry name" value="Enoyl-CoA_hydra/iso"/>
</dbReference>
<evidence type="ECO:0000256" key="2">
    <source>
        <dbReference type="ARBA" id="ARBA00022832"/>
    </source>
</evidence>